<accession>A0A1F6Y6A8</accession>
<evidence type="ECO:0008006" key="3">
    <source>
        <dbReference type="Google" id="ProtNLM"/>
    </source>
</evidence>
<dbReference type="AlphaFoldDB" id="A0A1F6Y6A8"/>
<organism evidence="1 2">
    <name type="scientific">Candidatus Nomurabacteria bacterium RIFCSPLOWO2_02_FULL_40_67</name>
    <dbReference type="NCBI Taxonomy" id="1801787"/>
    <lineage>
        <taxon>Bacteria</taxon>
        <taxon>Candidatus Nomuraibacteriota</taxon>
    </lineage>
</organism>
<sequence>MKSESKVCQNCKKDFTIESEDFGFYKKINVPPPTWCPECRMIRRMNFRNERSLYKQDCDFCKKTVISMYAPENGYIVYCNDCFASDKWNPMDYGQDYDFSKNFFEQLGELFKKIPRRALYQDFAVNSEYTNQAVYLKNCYLVFGGHHYEDCSYCAQNLFIKNCLDVDFSRKSELCLDSVNLASCFKVRFGYYSENCMDSWLIYSCRNCSDCIGCTNLIGQTHCIFNKQYTKEEYKKKLKELNLSDRGNLEKIKKEFWEYSLNFPRKYANIKNIVNSSGDNLEQVRNCRRIFWGLDCDNVSYSFYIPSGAKDCFDLDHVGLGASENYELHSSFACNRVFFCSRVYDSHNVSYSDDVYNSENIFACAGLRKKSYCIFNKQYKKEEYEILVEKIKKQMDDMLYKDKKSRVFKYGEFFPIEIIPFSYNNSAVSEYFPLTKEEILEKGYKYKEPETKNYKPTILSNQLPTIKDANEEILKEIIQCEHLGHCNHKCTTAFLIIQNELNICKMLEVPLPKLCPNCRHMERIEISNPPRIYHRKCMNKGCKNEFETSYAPERPEIIYCDSCYKQEVY</sequence>
<dbReference type="Proteomes" id="UP000177693">
    <property type="component" value="Unassembled WGS sequence"/>
</dbReference>
<name>A0A1F6Y6A8_9BACT</name>
<evidence type="ECO:0000313" key="2">
    <source>
        <dbReference type="Proteomes" id="UP000177693"/>
    </source>
</evidence>
<proteinExistence type="predicted"/>
<gene>
    <name evidence="1" type="ORF">A3I23_00790</name>
</gene>
<comment type="caution">
    <text evidence="1">The sequence shown here is derived from an EMBL/GenBank/DDBJ whole genome shotgun (WGS) entry which is preliminary data.</text>
</comment>
<reference evidence="1 2" key="1">
    <citation type="journal article" date="2016" name="Nat. Commun.">
        <title>Thousands of microbial genomes shed light on interconnected biogeochemical processes in an aquifer system.</title>
        <authorList>
            <person name="Anantharaman K."/>
            <person name="Brown C.T."/>
            <person name="Hug L.A."/>
            <person name="Sharon I."/>
            <person name="Castelle C.J."/>
            <person name="Probst A.J."/>
            <person name="Thomas B.C."/>
            <person name="Singh A."/>
            <person name="Wilkins M.J."/>
            <person name="Karaoz U."/>
            <person name="Brodie E.L."/>
            <person name="Williams K.H."/>
            <person name="Hubbard S.S."/>
            <person name="Banfield J.F."/>
        </authorList>
    </citation>
    <scope>NUCLEOTIDE SEQUENCE [LARGE SCALE GENOMIC DNA]</scope>
</reference>
<dbReference type="EMBL" id="MFVL01000009">
    <property type="protein sequence ID" value="OGJ01879.1"/>
    <property type="molecule type" value="Genomic_DNA"/>
</dbReference>
<evidence type="ECO:0000313" key="1">
    <source>
        <dbReference type="EMBL" id="OGJ01879.1"/>
    </source>
</evidence>
<protein>
    <recommendedName>
        <fullName evidence="3">Zinc-binding domain-containing protein</fullName>
    </recommendedName>
</protein>